<dbReference type="PANTHER" id="PTHR43523">
    <property type="entry name" value="GLUCOSE-1-PHOSPHATE ADENYLYLTRANSFERASE-RELATED"/>
    <property type="match status" value="1"/>
</dbReference>
<reference evidence="6 8" key="2">
    <citation type="submission" date="2014-01" db="EMBL/GenBank/DDBJ databases">
        <title>Draft genome sequencing of Bacillus alcalophilus CGMCC 1.3604.</title>
        <authorList>
            <person name="Yang J."/>
            <person name="Diao L."/>
            <person name="Yang S."/>
        </authorList>
    </citation>
    <scope>NUCLEOTIDE SEQUENCE [LARGE SCALE GENOMIC DNA]</scope>
    <source>
        <strain evidence="6 8">CGMCC 1.3604</strain>
    </source>
</reference>
<protein>
    <submittedName>
        <fullName evidence="5">Glucose-1-phosphate adenylyltransferase subunit GlgD</fullName>
    </submittedName>
    <submittedName>
        <fullName evidence="6">Glycogen biosynthesis protein GlgD</fullName>
    </submittedName>
</protein>
<organism evidence="5 7">
    <name type="scientific">Alkalihalobacillus alcalophilus ATCC 27647 = CGMCC 1.3604</name>
    <dbReference type="NCBI Taxonomy" id="1218173"/>
    <lineage>
        <taxon>Bacteria</taxon>
        <taxon>Bacillati</taxon>
        <taxon>Bacillota</taxon>
        <taxon>Bacilli</taxon>
        <taxon>Bacillales</taxon>
        <taxon>Bacillaceae</taxon>
        <taxon>Alkalihalobacillus</taxon>
    </lineage>
</organism>
<sequence length="368" mass="42230">MKKMLGVIQLDHENDLLKELTYFRCVAATPFASRYRLIDFVLSNMVTAQVHEIALFARKKYRSLMDHLGTGQPWDLNRKNGGFFILPPDWNDPTDRSLGDLQHFHNNRDFFMRSQADYVLISGSTHLCTIDYQAVFEQHLQTNADVTVIYYPNYKTNGQNQNKLKLQFNKKGAVQALINDQQNPHLFMNMYIISKKVLLELVDYCISNHKSDLLLDGVFAHLDRLAIHSYAYDGYHAVIDSVESYYKYSMELLQDINYQKLFLQANPIFSKIKDEPPTQYKKGAKVSHSLIANGCVVEGTVKNSILFSGVHVQKGAIVENSIIMQRCTIQQSSQLSHVILDKNIQVTPYQRRKGTIETPFLIAKSQVI</sequence>
<keyword evidence="5" id="KW-0808">Transferase</keyword>
<evidence type="ECO:0000256" key="1">
    <source>
        <dbReference type="ARBA" id="ARBA00010443"/>
    </source>
</evidence>
<keyword evidence="7" id="KW-1185">Reference proteome</keyword>
<feature type="domain" description="Nucleotidyl transferase" evidence="3">
    <location>
        <begin position="19"/>
        <end position="153"/>
    </location>
</feature>
<dbReference type="OrthoDB" id="9801810at2"/>
<dbReference type="Proteomes" id="UP000297014">
    <property type="component" value="Unassembled WGS sequence"/>
</dbReference>
<reference evidence="5 7" key="1">
    <citation type="journal article" date="2014" name="Genome Announc.">
        <title>Draft Genome Sequence of Bacillus alcalophilus AV1934, a Classic Alkaliphile Isolated from Human Feces in 1934.</title>
        <authorList>
            <person name="Attie O."/>
            <person name="Jayaprakash A."/>
            <person name="Shah H."/>
            <person name="Paulsen I.T."/>
            <person name="Morino M."/>
            <person name="Takahashi Y."/>
            <person name="Narumi I."/>
            <person name="Sachidanandam R."/>
            <person name="Satoh K."/>
            <person name="Ito M."/>
            <person name="Krulwich T.A."/>
        </authorList>
    </citation>
    <scope>NUCLEOTIDE SEQUENCE [LARGE SCALE GENOMIC DNA]</scope>
    <source>
        <strain evidence="5 7">AV1934</strain>
    </source>
</reference>
<dbReference type="RefSeq" id="WP_003322875.1">
    <property type="nucleotide sequence ID" value="NZ_ALPT02000090.1"/>
</dbReference>
<dbReference type="GO" id="GO:0008878">
    <property type="term" value="F:glucose-1-phosphate adenylyltransferase activity"/>
    <property type="evidence" value="ECO:0007669"/>
    <property type="project" value="InterPro"/>
</dbReference>
<dbReference type="InterPro" id="IPR011004">
    <property type="entry name" value="Trimer_LpxA-like_sf"/>
</dbReference>
<dbReference type="Pfam" id="PF24894">
    <property type="entry name" value="Hexapep_GlmU"/>
    <property type="match status" value="1"/>
</dbReference>
<evidence type="ECO:0000313" key="5">
    <source>
        <dbReference type="EMBL" id="KGA95969.1"/>
    </source>
</evidence>
<evidence type="ECO:0000256" key="2">
    <source>
        <dbReference type="ARBA" id="ARBA00023056"/>
    </source>
</evidence>
<proteinExistence type="inferred from homology"/>
<dbReference type="EMBL" id="ALPT02000090">
    <property type="protein sequence ID" value="KGA95969.1"/>
    <property type="molecule type" value="Genomic_DNA"/>
</dbReference>
<evidence type="ECO:0000313" key="7">
    <source>
        <dbReference type="Proteomes" id="UP000002754"/>
    </source>
</evidence>
<dbReference type="NCBIfam" id="TIGR02092">
    <property type="entry name" value="glgD"/>
    <property type="match status" value="1"/>
</dbReference>
<dbReference type="CDD" id="cd04651">
    <property type="entry name" value="LbH_G1P_AT_C"/>
    <property type="match status" value="1"/>
</dbReference>
<dbReference type="Gene3D" id="3.90.550.10">
    <property type="entry name" value="Spore Coat Polysaccharide Biosynthesis Protein SpsA, Chain A"/>
    <property type="match status" value="1"/>
</dbReference>
<dbReference type="InterPro" id="IPR056818">
    <property type="entry name" value="GlmU/GlgC-like_hexapep"/>
</dbReference>
<evidence type="ECO:0000259" key="4">
    <source>
        <dbReference type="Pfam" id="PF24894"/>
    </source>
</evidence>
<keyword evidence="5" id="KW-0548">Nucleotidyltransferase</keyword>
<gene>
    <name evidence="6" type="ORF">AJ85_07990</name>
    <name evidence="5" type="ORF">BALCAV_0219180</name>
</gene>
<comment type="similarity">
    <text evidence="1">Belongs to the bacterial/plant glucose-1-phosphate adenylyltransferase family.</text>
</comment>
<evidence type="ECO:0000259" key="3">
    <source>
        <dbReference type="Pfam" id="PF00483"/>
    </source>
</evidence>
<evidence type="ECO:0000313" key="8">
    <source>
        <dbReference type="Proteomes" id="UP000297014"/>
    </source>
</evidence>
<dbReference type="Pfam" id="PF00483">
    <property type="entry name" value="NTP_transferase"/>
    <property type="match status" value="1"/>
</dbReference>
<evidence type="ECO:0000313" key="6">
    <source>
        <dbReference type="EMBL" id="THG90956.1"/>
    </source>
</evidence>
<accession>A0A094WDY8</accession>
<dbReference type="InterPro" id="IPR011831">
    <property type="entry name" value="ADP-Glc_PPase"/>
</dbReference>
<keyword evidence="2" id="KW-0320">Glycogen biosynthesis</keyword>
<comment type="caution">
    <text evidence="5">The sequence shown here is derived from an EMBL/GenBank/DDBJ whole genome shotgun (WGS) entry which is preliminary data.</text>
</comment>
<dbReference type="SUPFAM" id="SSF51161">
    <property type="entry name" value="Trimeric LpxA-like enzymes"/>
    <property type="match status" value="1"/>
</dbReference>
<dbReference type="eggNOG" id="COG0448">
    <property type="taxonomic scope" value="Bacteria"/>
</dbReference>
<feature type="domain" description="Glucose-1-phosphate adenylyltransferase/Bifunctional protein GlmU-like C-terminal hexapeptide" evidence="4">
    <location>
        <begin position="282"/>
        <end position="348"/>
    </location>
</feature>
<name>A0A094WDY8_ALKAL</name>
<dbReference type="CDD" id="cd02508">
    <property type="entry name" value="ADP_Glucose_PP"/>
    <property type="match status" value="1"/>
</dbReference>
<dbReference type="InterPro" id="IPR005835">
    <property type="entry name" value="NTP_transferase_dom"/>
</dbReference>
<dbReference type="Proteomes" id="UP000002754">
    <property type="component" value="Unassembled WGS sequence"/>
</dbReference>
<dbReference type="AlphaFoldDB" id="A0A094WDY8"/>
<dbReference type="PANTHER" id="PTHR43523:SF6">
    <property type="entry name" value="GLYCOGEN BIOSYNTHESIS PROTEIN GLGD"/>
    <property type="match status" value="1"/>
</dbReference>
<dbReference type="EMBL" id="JALP01000101">
    <property type="protein sequence ID" value="THG90956.1"/>
    <property type="molecule type" value="Genomic_DNA"/>
</dbReference>
<dbReference type="Gene3D" id="2.160.10.10">
    <property type="entry name" value="Hexapeptide repeat proteins"/>
    <property type="match status" value="1"/>
</dbReference>
<dbReference type="GO" id="GO:0005978">
    <property type="term" value="P:glycogen biosynthetic process"/>
    <property type="evidence" value="ECO:0007669"/>
    <property type="project" value="UniProtKB-KW"/>
</dbReference>
<dbReference type="SUPFAM" id="SSF53448">
    <property type="entry name" value="Nucleotide-diphospho-sugar transferases"/>
    <property type="match status" value="1"/>
</dbReference>
<dbReference type="InterPro" id="IPR029044">
    <property type="entry name" value="Nucleotide-diphossugar_trans"/>
</dbReference>
<dbReference type="STRING" id="1218173.BALCAV_0219180"/>
<dbReference type="InterPro" id="IPR011832">
    <property type="entry name" value="GlgDAde_trans"/>
</dbReference>